<keyword evidence="4" id="KW-1185">Reference proteome</keyword>
<dbReference type="EMBL" id="JACMSC010000010">
    <property type="protein sequence ID" value="KAG6504658.1"/>
    <property type="molecule type" value="Genomic_DNA"/>
</dbReference>
<proteinExistence type="inferred from homology"/>
<feature type="chain" id="PRO_5035301989" evidence="2">
    <location>
        <begin position="22"/>
        <end position="134"/>
    </location>
</feature>
<dbReference type="AlphaFoldDB" id="A0A8J5GNY4"/>
<comment type="similarity">
    <text evidence="1">Belongs to the 'GDSL' lipolytic enzyme family.</text>
</comment>
<organism evidence="3 4">
    <name type="scientific">Zingiber officinale</name>
    <name type="common">Ginger</name>
    <name type="synonym">Amomum zingiber</name>
    <dbReference type="NCBI Taxonomy" id="94328"/>
    <lineage>
        <taxon>Eukaryota</taxon>
        <taxon>Viridiplantae</taxon>
        <taxon>Streptophyta</taxon>
        <taxon>Embryophyta</taxon>
        <taxon>Tracheophyta</taxon>
        <taxon>Spermatophyta</taxon>
        <taxon>Magnoliopsida</taxon>
        <taxon>Liliopsida</taxon>
        <taxon>Zingiberales</taxon>
        <taxon>Zingiberaceae</taxon>
        <taxon>Zingiber</taxon>
    </lineage>
</organism>
<dbReference type="PANTHER" id="PTHR22835:SF588">
    <property type="entry name" value="ALPHA-L-FUCOSIDASE 3"/>
    <property type="match status" value="1"/>
</dbReference>
<accession>A0A8J5GNY4</accession>
<protein>
    <submittedName>
        <fullName evidence="3">Uncharacterized protein</fullName>
    </submittedName>
</protein>
<reference evidence="3 4" key="1">
    <citation type="submission" date="2020-08" db="EMBL/GenBank/DDBJ databases">
        <title>Plant Genome Project.</title>
        <authorList>
            <person name="Zhang R.-G."/>
        </authorList>
    </citation>
    <scope>NUCLEOTIDE SEQUENCE [LARGE SCALE GENOMIC DNA]</scope>
    <source>
        <tissue evidence="3">Rhizome</tissue>
    </source>
</reference>
<feature type="signal peptide" evidence="2">
    <location>
        <begin position="1"/>
        <end position="21"/>
    </location>
</feature>
<evidence type="ECO:0000313" key="4">
    <source>
        <dbReference type="Proteomes" id="UP000734854"/>
    </source>
</evidence>
<evidence type="ECO:0000256" key="2">
    <source>
        <dbReference type="SAM" id="SignalP"/>
    </source>
</evidence>
<dbReference type="Proteomes" id="UP000734854">
    <property type="component" value="Unassembled WGS sequence"/>
</dbReference>
<sequence>MASSCCLQWLLLAQAILVVAASSYFCHFPAVFNFSDSNSDTGGLSTAFGVAPSPHGESFFRKLVGGNFDGRLIVDFFVALGLLFLSAYLNSVGANFSHGANFATARSTIKQPYATLSQSGFSPISMDVQTWEFS</sequence>
<name>A0A8J5GNY4_ZINOF</name>
<dbReference type="Gene3D" id="3.40.50.1110">
    <property type="entry name" value="SGNH hydrolase"/>
    <property type="match status" value="1"/>
</dbReference>
<dbReference type="PANTHER" id="PTHR22835">
    <property type="entry name" value="ZINC FINGER FYVE DOMAIN CONTAINING PROTEIN"/>
    <property type="match status" value="1"/>
</dbReference>
<gene>
    <name evidence="3" type="ORF">ZIOFF_036994</name>
</gene>
<keyword evidence="2" id="KW-0732">Signal</keyword>
<dbReference type="InterPro" id="IPR036514">
    <property type="entry name" value="SGNH_hydro_sf"/>
</dbReference>
<comment type="caution">
    <text evidence="3">The sequence shown here is derived from an EMBL/GenBank/DDBJ whole genome shotgun (WGS) entry which is preliminary data.</text>
</comment>
<evidence type="ECO:0000313" key="3">
    <source>
        <dbReference type="EMBL" id="KAG6504658.1"/>
    </source>
</evidence>
<evidence type="ECO:0000256" key="1">
    <source>
        <dbReference type="ARBA" id="ARBA00008668"/>
    </source>
</evidence>